<feature type="region of interest" description="Disordered" evidence="1">
    <location>
        <begin position="1"/>
        <end position="27"/>
    </location>
</feature>
<accession>A0A4C1UI71</accession>
<reference evidence="2 3" key="1">
    <citation type="journal article" date="2019" name="Commun. Biol.">
        <title>The bagworm genome reveals a unique fibroin gene that provides high tensile strength.</title>
        <authorList>
            <person name="Kono N."/>
            <person name="Nakamura H."/>
            <person name="Ohtoshi R."/>
            <person name="Tomita M."/>
            <person name="Numata K."/>
            <person name="Arakawa K."/>
        </authorList>
    </citation>
    <scope>NUCLEOTIDE SEQUENCE [LARGE SCALE GENOMIC DNA]</scope>
</reference>
<name>A0A4C1UI71_EUMVA</name>
<feature type="compositionally biased region" description="Basic and acidic residues" evidence="1">
    <location>
        <begin position="12"/>
        <end position="27"/>
    </location>
</feature>
<evidence type="ECO:0000313" key="3">
    <source>
        <dbReference type="Proteomes" id="UP000299102"/>
    </source>
</evidence>
<keyword evidence="3" id="KW-1185">Reference proteome</keyword>
<sequence length="254" mass="29742">MVASASIAHATVTREKKKNRERDAKGRMWRGDEWSQRLAMTPTPPRYTTLVRYFPNSVFLYFVVRSLRSDKLGRRRYHRPIVDRSKIPSVLERVISPLICKILLANRQSETKAIWRSLQLYLILEVHTELQRTKLCRSELPANDAMRSCRFSCIVPYTMHVYNTTHRNSTIVKLVTKESQWRKIGTRGRRRKRRGVLILRITYSQAIQSGKASCVALYTSPLPDHTPPIRPHTYRYIPLQNTFTPPRSLTSHRQ</sequence>
<dbReference type="EMBL" id="BGZK01000171">
    <property type="protein sequence ID" value="GBP25672.1"/>
    <property type="molecule type" value="Genomic_DNA"/>
</dbReference>
<protein>
    <submittedName>
        <fullName evidence="2">Uncharacterized protein</fullName>
    </submittedName>
</protein>
<dbReference type="AlphaFoldDB" id="A0A4C1UI71"/>
<organism evidence="2 3">
    <name type="scientific">Eumeta variegata</name>
    <name type="common">Bagworm moth</name>
    <name type="synonym">Eumeta japonica</name>
    <dbReference type="NCBI Taxonomy" id="151549"/>
    <lineage>
        <taxon>Eukaryota</taxon>
        <taxon>Metazoa</taxon>
        <taxon>Ecdysozoa</taxon>
        <taxon>Arthropoda</taxon>
        <taxon>Hexapoda</taxon>
        <taxon>Insecta</taxon>
        <taxon>Pterygota</taxon>
        <taxon>Neoptera</taxon>
        <taxon>Endopterygota</taxon>
        <taxon>Lepidoptera</taxon>
        <taxon>Glossata</taxon>
        <taxon>Ditrysia</taxon>
        <taxon>Tineoidea</taxon>
        <taxon>Psychidae</taxon>
        <taxon>Oiketicinae</taxon>
        <taxon>Eumeta</taxon>
    </lineage>
</organism>
<comment type="caution">
    <text evidence="2">The sequence shown here is derived from an EMBL/GenBank/DDBJ whole genome shotgun (WGS) entry which is preliminary data.</text>
</comment>
<evidence type="ECO:0000256" key="1">
    <source>
        <dbReference type="SAM" id="MobiDB-lite"/>
    </source>
</evidence>
<evidence type="ECO:0000313" key="2">
    <source>
        <dbReference type="EMBL" id="GBP25672.1"/>
    </source>
</evidence>
<dbReference type="Proteomes" id="UP000299102">
    <property type="component" value="Unassembled WGS sequence"/>
</dbReference>
<proteinExistence type="predicted"/>
<gene>
    <name evidence="2" type="ORF">EVAR_12149_1</name>
</gene>